<feature type="compositionally biased region" description="Basic and acidic residues" evidence="1">
    <location>
        <begin position="31"/>
        <end position="43"/>
    </location>
</feature>
<dbReference type="Proteomes" id="UP001501196">
    <property type="component" value="Unassembled WGS sequence"/>
</dbReference>
<feature type="compositionally biased region" description="Acidic residues" evidence="1">
    <location>
        <begin position="44"/>
        <end position="56"/>
    </location>
</feature>
<feature type="region of interest" description="Disordered" evidence="1">
    <location>
        <begin position="1"/>
        <end position="81"/>
    </location>
</feature>
<organism evidence="2 3">
    <name type="scientific">Agromyces tropicus</name>
    <dbReference type="NCBI Taxonomy" id="555371"/>
    <lineage>
        <taxon>Bacteria</taxon>
        <taxon>Bacillati</taxon>
        <taxon>Actinomycetota</taxon>
        <taxon>Actinomycetes</taxon>
        <taxon>Micrococcales</taxon>
        <taxon>Microbacteriaceae</taxon>
        <taxon>Agromyces</taxon>
    </lineage>
</organism>
<accession>A0ABN2U343</accession>
<feature type="compositionally biased region" description="Basic residues" evidence="1">
    <location>
        <begin position="1"/>
        <end position="10"/>
    </location>
</feature>
<proteinExistence type="predicted"/>
<comment type="caution">
    <text evidence="2">The sequence shown here is derived from an EMBL/GenBank/DDBJ whole genome shotgun (WGS) entry which is preliminary data.</text>
</comment>
<protein>
    <submittedName>
        <fullName evidence="2">Uncharacterized protein</fullName>
    </submittedName>
</protein>
<sequence length="81" mass="9061">MQATARRRHHQQDDRPPLGPEDDPYQAYLIWREERDAAARAEAPEGDADEAAEPVADDPGTPRRSWLRRLASGGRAGSRGR</sequence>
<name>A0ABN2U343_9MICO</name>
<reference evidence="2 3" key="1">
    <citation type="journal article" date="2019" name="Int. J. Syst. Evol. Microbiol.">
        <title>The Global Catalogue of Microorganisms (GCM) 10K type strain sequencing project: providing services to taxonomists for standard genome sequencing and annotation.</title>
        <authorList>
            <consortium name="The Broad Institute Genomics Platform"/>
            <consortium name="The Broad Institute Genome Sequencing Center for Infectious Disease"/>
            <person name="Wu L."/>
            <person name="Ma J."/>
        </authorList>
    </citation>
    <scope>NUCLEOTIDE SEQUENCE [LARGE SCALE GENOMIC DNA]</scope>
    <source>
        <strain evidence="2 3">JCM 15672</strain>
    </source>
</reference>
<keyword evidence="3" id="KW-1185">Reference proteome</keyword>
<dbReference type="EMBL" id="BAAAPW010000001">
    <property type="protein sequence ID" value="GAA2027403.1"/>
    <property type="molecule type" value="Genomic_DNA"/>
</dbReference>
<gene>
    <name evidence="2" type="ORF">GCM10009819_08550</name>
</gene>
<evidence type="ECO:0000313" key="3">
    <source>
        <dbReference type="Proteomes" id="UP001501196"/>
    </source>
</evidence>
<evidence type="ECO:0000256" key="1">
    <source>
        <dbReference type="SAM" id="MobiDB-lite"/>
    </source>
</evidence>
<evidence type="ECO:0000313" key="2">
    <source>
        <dbReference type="EMBL" id="GAA2027403.1"/>
    </source>
</evidence>
<dbReference type="RefSeq" id="WP_344369707.1">
    <property type="nucleotide sequence ID" value="NZ_BAAAPW010000001.1"/>
</dbReference>